<dbReference type="Proteomes" id="UP001157502">
    <property type="component" value="Chromosome 7"/>
</dbReference>
<sequence>MHPQHKKPWNARWCLKLEGGQMGVWVERAFVEPVMELYDIICRARTPTTFSLRNAEEAYVRCMAVPGCPRVSQAEARPCHEMTS</sequence>
<name>A0ACC2H188_DALPE</name>
<gene>
    <name evidence="1" type="ORF">DPEC_G00090320</name>
</gene>
<protein>
    <submittedName>
        <fullName evidence="1">Uncharacterized protein</fullName>
    </submittedName>
</protein>
<proteinExistence type="predicted"/>
<comment type="caution">
    <text evidence="1">The sequence shown here is derived from an EMBL/GenBank/DDBJ whole genome shotgun (WGS) entry which is preliminary data.</text>
</comment>
<keyword evidence="2" id="KW-1185">Reference proteome</keyword>
<reference evidence="1" key="1">
    <citation type="submission" date="2021-05" db="EMBL/GenBank/DDBJ databases">
        <authorList>
            <person name="Pan Q."/>
            <person name="Jouanno E."/>
            <person name="Zahm M."/>
            <person name="Klopp C."/>
            <person name="Cabau C."/>
            <person name="Louis A."/>
            <person name="Berthelot C."/>
            <person name="Parey E."/>
            <person name="Roest Crollius H."/>
            <person name="Montfort J."/>
            <person name="Robinson-Rechavi M."/>
            <person name="Bouchez O."/>
            <person name="Lampietro C."/>
            <person name="Lopez Roques C."/>
            <person name="Donnadieu C."/>
            <person name="Postlethwait J."/>
            <person name="Bobe J."/>
            <person name="Dillon D."/>
            <person name="Chandos A."/>
            <person name="von Hippel F."/>
            <person name="Guiguen Y."/>
        </authorList>
    </citation>
    <scope>NUCLEOTIDE SEQUENCE</scope>
    <source>
        <strain evidence="1">YG-Jan2019</strain>
    </source>
</reference>
<organism evidence="1 2">
    <name type="scientific">Dallia pectoralis</name>
    <name type="common">Alaska blackfish</name>
    <dbReference type="NCBI Taxonomy" id="75939"/>
    <lineage>
        <taxon>Eukaryota</taxon>
        <taxon>Metazoa</taxon>
        <taxon>Chordata</taxon>
        <taxon>Craniata</taxon>
        <taxon>Vertebrata</taxon>
        <taxon>Euteleostomi</taxon>
        <taxon>Actinopterygii</taxon>
        <taxon>Neopterygii</taxon>
        <taxon>Teleostei</taxon>
        <taxon>Protacanthopterygii</taxon>
        <taxon>Esociformes</taxon>
        <taxon>Umbridae</taxon>
        <taxon>Dallia</taxon>
    </lineage>
</organism>
<evidence type="ECO:0000313" key="2">
    <source>
        <dbReference type="Proteomes" id="UP001157502"/>
    </source>
</evidence>
<dbReference type="EMBL" id="CM055734">
    <property type="protein sequence ID" value="KAJ8009577.1"/>
    <property type="molecule type" value="Genomic_DNA"/>
</dbReference>
<evidence type="ECO:0000313" key="1">
    <source>
        <dbReference type="EMBL" id="KAJ8009577.1"/>
    </source>
</evidence>
<accession>A0ACC2H188</accession>